<dbReference type="Pfam" id="PF13919">
    <property type="entry name" value="ASXH"/>
    <property type="match status" value="1"/>
</dbReference>
<feature type="compositionally biased region" description="Low complexity" evidence="9">
    <location>
        <begin position="134"/>
        <end position="147"/>
    </location>
</feature>
<evidence type="ECO:0000259" key="10">
    <source>
        <dbReference type="PROSITE" id="PS51916"/>
    </source>
</evidence>
<dbReference type="Gene3D" id="3.30.50.10">
    <property type="entry name" value="Erythroid Transcription Factor GATA-1, subunit A"/>
    <property type="match status" value="1"/>
</dbReference>
<dbReference type="AlphaFoldDB" id="A0A498K6C6"/>
<evidence type="ECO:0000256" key="8">
    <source>
        <dbReference type="ARBA" id="ARBA00023242"/>
    </source>
</evidence>
<evidence type="ECO:0000256" key="6">
    <source>
        <dbReference type="ARBA" id="ARBA00023125"/>
    </source>
</evidence>
<proteinExistence type="predicted"/>
<dbReference type="InterPro" id="IPR038108">
    <property type="entry name" value="RPN13_DEUBAD_sf"/>
</dbReference>
<dbReference type="SUPFAM" id="SSF57716">
    <property type="entry name" value="Glucocorticoid receptor-like (DNA-binding domain)"/>
    <property type="match status" value="1"/>
</dbReference>
<keyword evidence="8" id="KW-0539">Nucleus</keyword>
<dbReference type="Pfam" id="PF00320">
    <property type="entry name" value="GATA"/>
    <property type="match status" value="1"/>
</dbReference>
<gene>
    <name evidence="11" type="ORF">DVH24_001126</name>
</gene>
<dbReference type="InterPro" id="IPR028020">
    <property type="entry name" value="ASX_DEUBAD_dom"/>
</dbReference>
<keyword evidence="6" id="KW-0238">DNA-binding</keyword>
<comment type="subcellular location">
    <subcellularLocation>
        <location evidence="1">Nucleus</location>
    </subcellularLocation>
</comment>
<dbReference type="EMBL" id="RDQH01000330">
    <property type="protein sequence ID" value="RXI00892.1"/>
    <property type="molecule type" value="Genomic_DNA"/>
</dbReference>
<feature type="domain" description="DEUBAD" evidence="10">
    <location>
        <begin position="369"/>
        <end position="481"/>
    </location>
</feature>
<name>A0A498K6C6_MALDO</name>
<dbReference type="GO" id="GO:0005634">
    <property type="term" value="C:nucleus"/>
    <property type="evidence" value="ECO:0007669"/>
    <property type="project" value="UniProtKB-SubCell"/>
</dbReference>
<accession>A0A498K6C6</accession>
<evidence type="ECO:0000256" key="7">
    <source>
        <dbReference type="ARBA" id="ARBA00023163"/>
    </source>
</evidence>
<dbReference type="GO" id="GO:0008270">
    <property type="term" value="F:zinc ion binding"/>
    <property type="evidence" value="ECO:0007669"/>
    <property type="project" value="UniProtKB-KW"/>
</dbReference>
<comment type="caution">
    <text evidence="11">The sequence shown here is derived from an EMBL/GenBank/DDBJ whole genome shotgun (WGS) entry which is preliminary data.</text>
</comment>
<evidence type="ECO:0000313" key="11">
    <source>
        <dbReference type="EMBL" id="RXI00892.1"/>
    </source>
</evidence>
<dbReference type="GO" id="GO:0043565">
    <property type="term" value="F:sequence-specific DNA binding"/>
    <property type="evidence" value="ECO:0007669"/>
    <property type="project" value="InterPro"/>
</dbReference>
<evidence type="ECO:0000256" key="5">
    <source>
        <dbReference type="ARBA" id="ARBA00023015"/>
    </source>
</evidence>
<evidence type="ECO:0000313" key="12">
    <source>
        <dbReference type="Proteomes" id="UP000290289"/>
    </source>
</evidence>
<dbReference type="PROSITE" id="PS51916">
    <property type="entry name" value="DEUBAD"/>
    <property type="match status" value="1"/>
</dbReference>
<evidence type="ECO:0000256" key="1">
    <source>
        <dbReference type="ARBA" id="ARBA00004123"/>
    </source>
</evidence>
<keyword evidence="3" id="KW-0863">Zinc-finger</keyword>
<organism evidence="11 12">
    <name type="scientific">Malus domestica</name>
    <name type="common">Apple</name>
    <name type="synonym">Pyrus malus</name>
    <dbReference type="NCBI Taxonomy" id="3750"/>
    <lineage>
        <taxon>Eukaryota</taxon>
        <taxon>Viridiplantae</taxon>
        <taxon>Streptophyta</taxon>
        <taxon>Embryophyta</taxon>
        <taxon>Tracheophyta</taxon>
        <taxon>Spermatophyta</taxon>
        <taxon>Magnoliopsida</taxon>
        <taxon>eudicotyledons</taxon>
        <taxon>Gunneridae</taxon>
        <taxon>Pentapetalae</taxon>
        <taxon>rosids</taxon>
        <taxon>fabids</taxon>
        <taxon>Rosales</taxon>
        <taxon>Rosaceae</taxon>
        <taxon>Amygdaloideae</taxon>
        <taxon>Maleae</taxon>
        <taxon>Malus</taxon>
    </lineage>
</organism>
<dbReference type="GO" id="GO:0006355">
    <property type="term" value="P:regulation of DNA-templated transcription"/>
    <property type="evidence" value="ECO:0007669"/>
    <property type="project" value="InterPro"/>
</dbReference>
<reference evidence="11 12" key="1">
    <citation type="submission" date="2018-10" db="EMBL/GenBank/DDBJ databases">
        <title>A high-quality apple genome assembly.</title>
        <authorList>
            <person name="Hu J."/>
        </authorList>
    </citation>
    <scope>NUCLEOTIDE SEQUENCE [LARGE SCALE GENOMIC DNA]</scope>
    <source>
        <strain evidence="12">cv. HFTH1</strain>
        <tissue evidence="11">Young leaf</tissue>
    </source>
</reference>
<dbReference type="Gene3D" id="1.10.2020.20">
    <property type="match status" value="1"/>
</dbReference>
<keyword evidence="2" id="KW-0479">Metal-binding</keyword>
<dbReference type="SMART" id="SM00401">
    <property type="entry name" value="ZnF_GATA"/>
    <property type="match status" value="1"/>
</dbReference>
<feature type="region of interest" description="Disordered" evidence="9">
    <location>
        <begin position="128"/>
        <end position="147"/>
    </location>
</feature>
<sequence length="615" mass="68620">MSDFVYLLIALEVPLIQKIPSQSKYLYLKNDSDINECTPLWRNGPSDKPVLCNACGSRWRTKGTLVNYTPLHARAEPDDYEDHRVSRVKSISVNKNKEIKLVKRKQNPESVVAGGVNSDYSHGFRKLTEEDTSNRSSSGSAVSNSESCAQFGSGDASDLTGRTQCTRLPLYAGSGRGECRLALPPFMERLLPSLEPETYRSWGKALAIAPSPAQSMVWDSMVPSRKRTCIGRPKPSPVEKLTKDLYTILHEQQSSYFSGSSEEDLLFESETPMVSVEIGHGSVLIRHPNSIAREEESEASSISVDNKQCHANEAYSHSATLFVHNNNKGVNMASTVSGRMNNLSGQGMQHEPMKREKSQLDNLQILGNHNSPLCHVDLNDILNFEEFTRQLTNEEQQQLLKHLPPVDDVKFPYSLKNMFDSPQFRENLTSFQQLLAEGVFDISFLGTKTEDCKTLKRLALSNSSKSKWVERYHLLKKYKTSHGKSIVSAPNMASSNFRHVKRLRDNETQSLPDVKMMKSPKRIIMKGSYENKDPMDYDGGSCFSPKSLFALPPDGSSFLMDSMNFVDESSDQDLLLDVPSNGSFAQAELLHPAMSFGAPQASNSSSSIYPHVLNP</sequence>
<dbReference type="CDD" id="cd00202">
    <property type="entry name" value="ZnF_GATA"/>
    <property type="match status" value="1"/>
</dbReference>
<protein>
    <recommendedName>
        <fullName evidence="10">DEUBAD domain-containing protein</fullName>
    </recommendedName>
</protein>
<dbReference type="InterPro" id="IPR044589">
    <property type="entry name" value="GATA26/27"/>
</dbReference>
<evidence type="ECO:0000256" key="9">
    <source>
        <dbReference type="SAM" id="MobiDB-lite"/>
    </source>
</evidence>
<keyword evidence="5" id="KW-0805">Transcription regulation</keyword>
<evidence type="ECO:0000256" key="4">
    <source>
        <dbReference type="ARBA" id="ARBA00022833"/>
    </source>
</evidence>
<evidence type="ECO:0000256" key="3">
    <source>
        <dbReference type="ARBA" id="ARBA00022771"/>
    </source>
</evidence>
<dbReference type="InterPro" id="IPR013088">
    <property type="entry name" value="Znf_NHR/GATA"/>
</dbReference>
<evidence type="ECO:0000256" key="2">
    <source>
        <dbReference type="ARBA" id="ARBA00022723"/>
    </source>
</evidence>
<dbReference type="Proteomes" id="UP000290289">
    <property type="component" value="Chromosome 4"/>
</dbReference>
<dbReference type="InterPro" id="IPR000679">
    <property type="entry name" value="Znf_GATA"/>
</dbReference>
<keyword evidence="12" id="KW-1185">Reference proteome</keyword>
<dbReference type="PANTHER" id="PTHR46855">
    <property type="entry name" value="OSJNBB0038F03.10 PROTEIN"/>
    <property type="match status" value="1"/>
</dbReference>
<dbReference type="PANTHER" id="PTHR46855:SF1">
    <property type="entry name" value="GATA TRANSCRIPTION FACTOR 26"/>
    <property type="match status" value="1"/>
</dbReference>
<keyword evidence="4" id="KW-0862">Zinc</keyword>
<dbReference type="InterPro" id="IPR044867">
    <property type="entry name" value="DEUBAD_dom"/>
</dbReference>
<keyword evidence="7" id="KW-0804">Transcription</keyword>